<feature type="transmembrane region" description="Helical" evidence="1">
    <location>
        <begin position="122"/>
        <end position="145"/>
    </location>
</feature>
<dbReference type="InterPro" id="IPR007492">
    <property type="entry name" value="LytTR_DNA-bd_dom"/>
</dbReference>
<dbReference type="Proteomes" id="UP000320643">
    <property type="component" value="Unassembled WGS sequence"/>
</dbReference>
<gene>
    <name evidence="3" type="ORF">FMM05_20225</name>
</gene>
<dbReference type="EMBL" id="VJVZ01000019">
    <property type="protein sequence ID" value="TRW21479.1"/>
    <property type="molecule type" value="Genomic_DNA"/>
</dbReference>
<evidence type="ECO:0000259" key="2">
    <source>
        <dbReference type="SMART" id="SM00850"/>
    </source>
</evidence>
<keyword evidence="1" id="KW-0472">Membrane</keyword>
<dbReference type="OrthoDB" id="100234at237"/>
<dbReference type="GO" id="GO:0003677">
    <property type="term" value="F:DNA binding"/>
    <property type="evidence" value="ECO:0007669"/>
    <property type="project" value="InterPro"/>
</dbReference>
<keyword evidence="1" id="KW-0812">Transmembrane</keyword>
<feature type="domain" description="HTH LytTR-type" evidence="2">
    <location>
        <begin position="181"/>
        <end position="290"/>
    </location>
</feature>
<evidence type="ECO:0000256" key="1">
    <source>
        <dbReference type="SAM" id="Phobius"/>
    </source>
</evidence>
<sequence length="296" mass="34405">MPYNPYPNKFLRYILALSATIFLLFRQQPFSLSHTLFNPRFYIAFFVSFIIALLMVKAVHIIAVWIDTVDAIKSSFPIKAMIQLVVGIGAPAIFDLVLISLYFLPYSENIITNGFMGRDFPIIMFMLLLLNAFYILYSIIIRAWVERNELHPSTAPEQKEETHYEGENDIATNTLLVKFQNTQIRLLIHQFLFIHRIERKSHIVKMTGKDYSCQYSITELAKTLSKHGFAQLNRGAIINLKAVKGYKSGERKHTLELILNENYSELFMQYTATDFTVTNEYIESFKKQFSTFYAEN</sequence>
<comment type="caution">
    <text evidence="3">The sequence shown here is derived from an EMBL/GenBank/DDBJ whole genome shotgun (WGS) entry which is preliminary data.</text>
</comment>
<accession>A0A552UTC8</accession>
<protein>
    <submittedName>
        <fullName evidence="3">LytTR family transcriptional regulator</fullName>
    </submittedName>
</protein>
<evidence type="ECO:0000313" key="3">
    <source>
        <dbReference type="EMBL" id="TRW21479.1"/>
    </source>
</evidence>
<name>A0A552UTC8_9FLAO</name>
<dbReference type="Gene3D" id="2.40.50.1020">
    <property type="entry name" value="LytTr DNA-binding domain"/>
    <property type="match status" value="1"/>
</dbReference>
<feature type="transmembrane region" description="Helical" evidence="1">
    <location>
        <begin position="43"/>
        <end position="66"/>
    </location>
</feature>
<reference evidence="3 4" key="1">
    <citation type="submission" date="2019-07" db="EMBL/GenBank/DDBJ databases">
        <title>Flavobacterium sp. nov., isolated from glacier ice.</title>
        <authorList>
            <person name="Liu Q."/>
            <person name="Xin Y.-H."/>
        </authorList>
    </citation>
    <scope>NUCLEOTIDE SEQUENCE [LARGE SCALE GENOMIC DNA]</scope>
    <source>
        <strain evidence="3 4">ZT4R6</strain>
    </source>
</reference>
<dbReference type="SMART" id="SM00850">
    <property type="entry name" value="LytTR"/>
    <property type="match status" value="1"/>
</dbReference>
<dbReference type="Pfam" id="PF04397">
    <property type="entry name" value="LytTR"/>
    <property type="match status" value="1"/>
</dbReference>
<feature type="transmembrane region" description="Helical" evidence="1">
    <location>
        <begin position="78"/>
        <end position="102"/>
    </location>
</feature>
<evidence type="ECO:0000313" key="4">
    <source>
        <dbReference type="Proteomes" id="UP000320643"/>
    </source>
</evidence>
<organism evidence="3 4">
    <name type="scientific">Flavobacterium zepuense</name>
    <dbReference type="NCBI Taxonomy" id="2593302"/>
    <lineage>
        <taxon>Bacteria</taxon>
        <taxon>Pseudomonadati</taxon>
        <taxon>Bacteroidota</taxon>
        <taxon>Flavobacteriia</taxon>
        <taxon>Flavobacteriales</taxon>
        <taxon>Flavobacteriaceae</taxon>
        <taxon>Flavobacterium</taxon>
    </lineage>
</organism>
<dbReference type="AlphaFoldDB" id="A0A552UTC8"/>
<proteinExistence type="predicted"/>
<keyword evidence="1" id="KW-1133">Transmembrane helix</keyword>
<keyword evidence="4" id="KW-1185">Reference proteome</keyword>